<dbReference type="AlphaFoldDB" id="A0A1M6UN67"/>
<dbReference type="Pfam" id="PF17932">
    <property type="entry name" value="TetR_C_24"/>
    <property type="match status" value="1"/>
</dbReference>
<accession>A0A1M6UN67</accession>
<keyword evidence="5" id="KW-1185">Reference proteome</keyword>
<dbReference type="Pfam" id="PF00440">
    <property type="entry name" value="TetR_N"/>
    <property type="match status" value="1"/>
</dbReference>
<proteinExistence type="predicted"/>
<evidence type="ECO:0000313" key="5">
    <source>
        <dbReference type="Proteomes" id="UP000183994"/>
    </source>
</evidence>
<dbReference type="PROSITE" id="PS50977">
    <property type="entry name" value="HTH_TETR_2"/>
    <property type="match status" value="1"/>
</dbReference>
<dbReference type="GO" id="GO:0000976">
    <property type="term" value="F:transcription cis-regulatory region binding"/>
    <property type="evidence" value="ECO:0007669"/>
    <property type="project" value="TreeGrafter"/>
</dbReference>
<dbReference type="InterPro" id="IPR001647">
    <property type="entry name" value="HTH_TetR"/>
</dbReference>
<dbReference type="Proteomes" id="UP000183994">
    <property type="component" value="Unassembled WGS sequence"/>
</dbReference>
<gene>
    <name evidence="4" type="ORF">SAMN02745216_03936</name>
</gene>
<keyword evidence="1 2" id="KW-0238">DNA-binding</keyword>
<dbReference type="STRING" id="1121393.SAMN02745216_03936"/>
<dbReference type="PANTHER" id="PTHR30055:SF146">
    <property type="entry name" value="HTH-TYPE TRANSCRIPTIONAL DUAL REGULATOR CECR"/>
    <property type="match status" value="1"/>
</dbReference>
<evidence type="ECO:0000256" key="2">
    <source>
        <dbReference type="PROSITE-ProRule" id="PRU00335"/>
    </source>
</evidence>
<dbReference type="RefSeq" id="WP_073477966.1">
    <property type="nucleotide sequence ID" value="NZ_FQZU01000031.1"/>
</dbReference>
<dbReference type="InterPro" id="IPR050109">
    <property type="entry name" value="HTH-type_TetR-like_transc_reg"/>
</dbReference>
<dbReference type="Gene3D" id="1.10.10.60">
    <property type="entry name" value="Homeodomain-like"/>
    <property type="match status" value="1"/>
</dbReference>
<dbReference type="PRINTS" id="PR00455">
    <property type="entry name" value="HTHTETR"/>
</dbReference>
<dbReference type="Gene3D" id="1.10.357.10">
    <property type="entry name" value="Tetracycline Repressor, domain 2"/>
    <property type="match status" value="1"/>
</dbReference>
<protein>
    <submittedName>
        <fullName evidence="4">Transcriptional regulator, TetR family</fullName>
    </submittedName>
</protein>
<dbReference type="InterPro" id="IPR036271">
    <property type="entry name" value="Tet_transcr_reg_TetR-rel_C_sf"/>
</dbReference>
<dbReference type="InterPro" id="IPR041490">
    <property type="entry name" value="KstR2_TetR_C"/>
</dbReference>
<dbReference type="GO" id="GO:0003700">
    <property type="term" value="F:DNA-binding transcription factor activity"/>
    <property type="evidence" value="ECO:0007669"/>
    <property type="project" value="TreeGrafter"/>
</dbReference>
<dbReference type="InterPro" id="IPR009057">
    <property type="entry name" value="Homeodomain-like_sf"/>
</dbReference>
<feature type="DNA-binding region" description="H-T-H motif" evidence="2">
    <location>
        <begin position="36"/>
        <end position="55"/>
    </location>
</feature>
<name>A0A1M6UN67_9BACT</name>
<dbReference type="OrthoDB" id="9798857at2"/>
<dbReference type="SUPFAM" id="SSF46689">
    <property type="entry name" value="Homeodomain-like"/>
    <property type="match status" value="1"/>
</dbReference>
<dbReference type="EMBL" id="FQZU01000031">
    <property type="protein sequence ID" value="SHK70618.1"/>
    <property type="molecule type" value="Genomic_DNA"/>
</dbReference>
<evidence type="ECO:0000256" key="1">
    <source>
        <dbReference type="ARBA" id="ARBA00023125"/>
    </source>
</evidence>
<evidence type="ECO:0000259" key="3">
    <source>
        <dbReference type="PROSITE" id="PS50977"/>
    </source>
</evidence>
<dbReference type="SUPFAM" id="SSF48498">
    <property type="entry name" value="Tetracyclin repressor-like, C-terminal domain"/>
    <property type="match status" value="1"/>
</dbReference>
<feature type="domain" description="HTH tetR-type" evidence="3">
    <location>
        <begin position="13"/>
        <end position="73"/>
    </location>
</feature>
<dbReference type="PANTHER" id="PTHR30055">
    <property type="entry name" value="HTH-TYPE TRANSCRIPTIONAL REGULATOR RUTR"/>
    <property type="match status" value="1"/>
</dbReference>
<reference evidence="5" key="1">
    <citation type="submission" date="2016-11" db="EMBL/GenBank/DDBJ databases">
        <authorList>
            <person name="Varghese N."/>
            <person name="Submissions S."/>
        </authorList>
    </citation>
    <scope>NUCLEOTIDE SEQUENCE [LARGE SCALE GENOMIC DNA]</scope>
    <source>
        <strain evidence="5">DSM 16219</strain>
    </source>
</reference>
<organism evidence="4 5">
    <name type="scientific">Desulfatibacillum alkenivorans DSM 16219</name>
    <dbReference type="NCBI Taxonomy" id="1121393"/>
    <lineage>
        <taxon>Bacteria</taxon>
        <taxon>Pseudomonadati</taxon>
        <taxon>Thermodesulfobacteriota</taxon>
        <taxon>Desulfobacteria</taxon>
        <taxon>Desulfobacterales</taxon>
        <taxon>Desulfatibacillaceae</taxon>
        <taxon>Desulfatibacillum</taxon>
    </lineage>
</organism>
<evidence type="ECO:0000313" key="4">
    <source>
        <dbReference type="EMBL" id="SHK70618.1"/>
    </source>
</evidence>
<sequence length="211" mass="23178">MLARAQKNQARGNSTRAAIMRAATELFAQSGYKGAPIRAILKKAGVSMGSFYHHFKDKADLYISIADEGSLAVRRFMRSVGDFETGDSLEDRAWSFFRAYMQAAAKNDSMVLLLISEKETLPENIKTMMEDEIARHRRELEQGLTAGVEAGLLKPMDARMASEAIVGMVLHLVRVYFTDPSVDMEDVISALARSTIGIIRSMPGLNGDGGV</sequence>